<dbReference type="KEGG" id="msei:MSEDJ_17610"/>
<dbReference type="InterPro" id="IPR058593">
    <property type="entry name" value="ARB_07466-like_C"/>
</dbReference>
<accession>A0A7I7QN24</accession>
<evidence type="ECO:0000313" key="2">
    <source>
        <dbReference type="EMBL" id="BBY27665.1"/>
    </source>
</evidence>
<keyword evidence="3" id="KW-1185">Reference proteome</keyword>
<evidence type="ECO:0000313" key="3">
    <source>
        <dbReference type="Proteomes" id="UP000467193"/>
    </source>
</evidence>
<evidence type="ECO:0000259" key="1">
    <source>
        <dbReference type="Pfam" id="PF26571"/>
    </source>
</evidence>
<proteinExistence type="predicted"/>
<dbReference type="Pfam" id="PF26571">
    <property type="entry name" value="VldE"/>
    <property type="match status" value="1"/>
</dbReference>
<gene>
    <name evidence="2" type="ORF">MSEDJ_17610</name>
</gene>
<dbReference type="AlphaFoldDB" id="A0A7I7QN24"/>
<sequence length="209" mass="21207">MLAAAVLGPVAVVLATGGKVSPAPPTMVDTKAVAAAAAIAPCCLEIVPALEDVAPAPAALAPGGPVNQLVSVSRWRVAAQIPKPLPVGVASESGLQVRTILAARAISAAFPEIDHIGGVRADPLPWHPNGLAIDVMIPNAGSASGIALGNEIVRFVIKNAKRFGMQDAIWRGTYFTPSGPAGGGAGHFDHVHVTTTGGGYPDGDETYYR</sequence>
<dbReference type="Proteomes" id="UP000467193">
    <property type="component" value="Chromosome"/>
</dbReference>
<name>A0A7I7QN24_9MYCO</name>
<feature type="domain" description="ARB-07466-like C-terminal" evidence="1">
    <location>
        <begin position="92"/>
        <end position="186"/>
    </location>
</feature>
<protein>
    <recommendedName>
        <fullName evidence="1">ARB-07466-like C-terminal domain-containing protein</fullName>
    </recommendedName>
</protein>
<reference evidence="2 3" key="1">
    <citation type="journal article" date="2019" name="Emerg. Microbes Infect.">
        <title>Comprehensive subspecies identification of 175 nontuberculous mycobacteria species based on 7547 genomic profiles.</title>
        <authorList>
            <person name="Matsumoto Y."/>
            <person name="Kinjo T."/>
            <person name="Motooka D."/>
            <person name="Nabeya D."/>
            <person name="Jung N."/>
            <person name="Uechi K."/>
            <person name="Horii T."/>
            <person name="Iida T."/>
            <person name="Fujita J."/>
            <person name="Nakamura S."/>
        </authorList>
    </citation>
    <scope>NUCLEOTIDE SEQUENCE [LARGE SCALE GENOMIC DNA]</scope>
    <source>
        <strain evidence="2 3">JCM 17899</strain>
    </source>
</reference>
<dbReference type="EMBL" id="AP022588">
    <property type="protein sequence ID" value="BBY27665.1"/>
    <property type="molecule type" value="Genomic_DNA"/>
</dbReference>
<organism evidence="2 3">
    <name type="scientific">Mycolicibacterium sediminis</name>
    <dbReference type="NCBI Taxonomy" id="1286180"/>
    <lineage>
        <taxon>Bacteria</taxon>
        <taxon>Bacillati</taxon>
        <taxon>Actinomycetota</taxon>
        <taxon>Actinomycetes</taxon>
        <taxon>Mycobacteriales</taxon>
        <taxon>Mycobacteriaceae</taxon>
        <taxon>Mycolicibacterium</taxon>
    </lineage>
</organism>